<accession>A0A146KD64</accession>
<feature type="non-terminal residue" evidence="1">
    <location>
        <position position="1"/>
    </location>
</feature>
<proteinExistence type="predicted"/>
<dbReference type="EMBL" id="GDID01003180">
    <property type="protein sequence ID" value="JAP93426.1"/>
    <property type="molecule type" value="Transcribed_RNA"/>
</dbReference>
<dbReference type="AlphaFoldDB" id="A0A146KD64"/>
<evidence type="ECO:0000313" key="1">
    <source>
        <dbReference type="EMBL" id="JAP93426.1"/>
    </source>
</evidence>
<sequence length="1224" mass="144395">VNFALGIAVAKRVFDANLPFVAPHYVYMMMLAPGMNLRLVYNLLVQPASDGQLFTAISKYLVIKQQIIQMTKVATKLKEQNSKFNLYTLIQQKEEQLLEIVEDIPNRNIFDYEPVDDLNKDYNQTTFFFDKKTQIADTMLQQLIQQFGTQFYSRDVEFSYENKLVDFVQKQMQYSNVSNLQSAMHLITEIDFHEFSKELTSKLKLKQEYVDYQQSYFKSILHTHTLYQEQPQLSELIQKIDVETLEMMVKYVKKRYDEISGGIIIQKETLLSFPSGPLSRTINYALQTQNEANVLIYTISKLKHYTKQVFNMTQYVINTHLLATKLDQKTFKQDYLDFKGQLFPEKCTLFRQCVANSFGAQFTLNGEIENQMHRITNDDDIEDSIQIEKTQPLISQQLIESISWSDQLPIQSSEVQLICLVAYLAQQLGDKSQDILNEIKQYYDEYKNSTDILQIFEKIMKHDAVGRHLATDHFIKNNRAKLQNDIEQNQQVIYSTILNKKQFLLHNGDKVEQIKNYYQICFQKPNIQAFLDECKAQDVGIEFMNSQYLLFCLEQPRFEQIEEEDEIDEDYITFDALEQLRLLKKESFTDQNNYEFPKKWEFDKILSTTQSLITVFEKSNKDCIVMIMQYLAEFDRSVQKLMGKSMVFGRLLSFISQMIENKNFFKDIINDSKFFMSFEPQKEYSNSTEQFKIQQFMAQANITSMKQYSRYNDLVVNISPMQVLQYKQQLDKSQYFRINCQLNGLKGVVPKFDLNDINIDQPFIAFIDSIDMDILKTQIVLKTHNEETHLIESIAMMFENQWRILFAQLISSTQLAVQNGLNEKTNQIRKFQLPSGNKDSVDFESLKGFEVQMAEGYRNQIQNDSPELDFYDIFQNRYKMSYLMLEQFIKQQDCQYYVDLAILTGFGISRLTSTQWAQYSAEIKAATIYKSYEVAQQLCYIDVNQEDFVRNESDQLIDNPQIPLFTFYELLRQNHINFAGVVQMFNKINSTAFIDEIRSKYNPRIQIDFKRNITHGIYANLLKEEVPNHFRKSLSKYVIIPTPNDYYSLQLCCKINNSEFFIVKIYEDENSKPRDETRILREQLSFRLYLKPFEHFADLPQEQIWFNSLDEILNSVQQEIQKQANEILSQTKSENDYQKLKDSKQQGKGFKLDQPQYLKFKFYYRKSEGGYFCVEDLFAVQKGFVCRNVFIPGQLKQFGEWFKKNVDKLVDQNGKVKQTKFVRE</sequence>
<reference evidence="1" key="1">
    <citation type="submission" date="2015-07" db="EMBL/GenBank/DDBJ databases">
        <title>Adaptation to a free-living lifestyle via gene acquisitions in the diplomonad Trepomonas sp. PC1.</title>
        <authorList>
            <person name="Xu F."/>
            <person name="Jerlstrom-Hultqvist J."/>
            <person name="Kolisko M."/>
            <person name="Simpson A.G.B."/>
            <person name="Roger A.J."/>
            <person name="Svard S.G."/>
            <person name="Andersson J.O."/>
        </authorList>
    </citation>
    <scope>NUCLEOTIDE SEQUENCE</scope>
    <source>
        <strain evidence="1">PC1</strain>
    </source>
</reference>
<name>A0A146KD64_9EUKA</name>
<gene>
    <name evidence="1" type="ORF">TPC1_14299</name>
</gene>
<protein>
    <submittedName>
        <fullName evidence="1">Uncharacterized protein</fullName>
    </submittedName>
</protein>
<organism evidence="1">
    <name type="scientific">Trepomonas sp. PC1</name>
    <dbReference type="NCBI Taxonomy" id="1076344"/>
    <lineage>
        <taxon>Eukaryota</taxon>
        <taxon>Metamonada</taxon>
        <taxon>Diplomonadida</taxon>
        <taxon>Hexamitidae</taxon>
        <taxon>Hexamitinae</taxon>
        <taxon>Trepomonas</taxon>
    </lineage>
</organism>